<feature type="domain" description="HMG box" evidence="3">
    <location>
        <begin position="72"/>
        <end position="140"/>
    </location>
</feature>
<feature type="region of interest" description="Disordered" evidence="2">
    <location>
        <begin position="56"/>
        <end position="78"/>
    </location>
</feature>
<dbReference type="SUPFAM" id="SSF47095">
    <property type="entry name" value="HMG-box"/>
    <property type="match status" value="1"/>
</dbReference>
<protein>
    <recommendedName>
        <fullName evidence="3">HMG box domain-containing protein</fullName>
    </recommendedName>
</protein>
<dbReference type="PROSITE" id="PS50118">
    <property type="entry name" value="HMG_BOX_2"/>
    <property type="match status" value="1"/>
</dbReference>
<organism evidence="4 5">
    <name type="scientific">Gigaspora rosea</name>
    <dbReference type="NCBI Taxonomy" id="44941"/>
    <lineage>
        <taxon>Eukaryota</taxon>
        <taxon>Fungi</taxon>
        <taxon>Fungi incertae sedis</taxon>
        <taxon>Mucoromycota</taxon>
        <taxon>Glomeromycotina</taxon>
        <taxon>Glomeromycetes</taxon>
        <taxon>Diversisporales</taxon>
        <taxon>Gigasporaceae</taxon>
        <taxon>Gigaspora</taxon>
    </lineage>
</organism>
<dbReference type="Pfam" id="PF00505">
    <property type="entry name" value="HMG_box"/>
    <property type="match status" value="1"/>
</dbReference>
<feature type="compositionally biased region" description="Low complexity" evidence="2">
    <location>
        <begin position="181"/>
        <end position="192"/>
    </location>
</feature>
<evidence type="ECO:0000256" key="1">
    <source>
        <dbReference type="PROSITE-ProRule" id="PRU00267"/>
    </source>
</evidence>
<dbReference type="OrthoDB" id="6247875at2759"/>
<dbReference type="Proteomes" id="UP000266673">
    <property type="component" value="Unassembled WGS sequence"/>
</dbReference>
<comment type="caution">
    <text evidence="4">The sequence shown here is derived from an EMBL/GenBank/DDBJ whole genome shotgun (WGS) entry which is preliminary data.</text>
</comment>
<dbReference type="InterPro" id="IPR009071">
    <property type="entry name" value="HMG_box_dom"/>
</dbReference>
<feature type="DNA-binding region" description="HMG box" evidence="1">
    <location>
        <begin position="72"/>
        <end position="140"/>
    </location>
</feature>
<gene>
    <name evidence="4" type="ORF">C2G38_2031890</name>
</gene>
<keyword evidence="1" id="KW-0539">Nucleus</keyword>
<dbReference type="GO" id="GO:0003677">
    <property type="term" value="F:DNA binding"/>
    <property type="evidence" value="ECO:0007669"/>
    <property type="project" value="UniProtKB-UniRule"/>
</dbReference>
<dbReference type="AlphaFoldDB" id="A0A397VPI9"/>
<name>A0A397VPI9_9GLOM</name>
<accession>A0A397VPI9</accession>
<proteinExistence type="predicted"/>
<dbReference type="GO" id="GO:0005634">
    <property type="term" value="C:nucleus"/>
    <property type="evidence" value="ECO:0007669"/>
    <property type="project" value="UniProtKB-UniRule"/>
</dbReference>
<keyword evidence="5" id="KW-1185">Reference proteome</keyword>
<evidence type="ECO:0000313" key="4">
    <source>
        <dbReference type="EMBL" id="RIB24425.1"/>
    </source>
</evidence>
<evidence type="ECO:0000256" key="2">
    <source>
        <dbReference type="SAM" id="MobiDB-lite"/>
    </source>
</evidence>
<keyword evidence="1" id="KW-0238">DNA-binding</keyword>
<dbReference type="InterPro" id="IPR036910">
    <property type="entry name" value="HMG_box_dom_sf"/>
</dbReference>
<dbReference type="SMART" id="SM00398">
    <property type="entry name" value="HMG"/>
    <property type="match status" value="1"/>
</dbReference>
<dbReference type="Gene3D" id="1.10.30.10">
    <property type="entry name" value="High mobility group box domain"/>
    <property type="match status" value="1"/>
</dbReference>
<feature type="region of interest" description="Disordered" evidence="2">
    <location>
        <begin position="178"/>
        <end position="201"/>
    </location>
</feature>
<dbReference type="EMBL" id="QKWP01000217">
    <property type="protein sequence ID" value="RIB24425.1"/>
    <property type="molecule type" value="Genomic_DNA"/>
</dbReference>
<sequence length="252" mass="29015">MNDLKIIQESQLSLEISSGMGIPKSCYENSLNNELFSSSPYQLTLGVEELISPPQNTRKAKKYLKNPQSSPPPRPQNKFVLFRRDFSEKQKRNGKKLSFKKMSQEASTAWDELSNEAVLYFEALEKLAKDRHNEIYPNYKYFPNKNDDKKSKSKNACQKNTINDQSLVIIHYEQALEESETTTASETSPTESNVSELSFPEPPNCGLLNSNDWYLFDPSTGILPLDFQTYPTFHQENFDEYGLYDQPPSFMF</sequence>
<evidence type="ECO:0000259" key="3">
    <source>
        <dbReference type="PROSITE" id="PS50118"/>
    </source>
</evidence>
<evidence type="ECO:0000313" key="5">
    <source>
        <dbReference type="Proteomes" id="UP000266673"/>
    </source>
</evidence>
<reference evidence="4 5" key="1">
    <citation type="submission" date="2018-06" db="EMBL/GenBank/DDBJ databases">
        <title>Comparative genomics reveals the genomic features of Rhizophagus irregularis, R. cerebriforme, R. diaphanum and Gigaspora rosea, and their symbiotic lifestyle signature.</title>
        <authorList>
            <person name="Morin E."/>
            <person name="San Clemente H."/>
            <person name="Chen E.C.H."/>
            <person name="De La Providencia I."/>
            <person name="Hainaut M."/>
            <person name="Kuo A."/>
            <person name="Kohler A."/>
            <person name="Murat C."/>
            <person name="Tang N."/>
            <person name="Roy S."/>
            <person name="Loubradou J."/>
            <person name="Henrissat B."/>
            <person name="Grigoriev I.V."/>
            <person name="Corradi N."/>
            <person name="Roux C."/>
            <person name="Martin F.M."/>
        </authorList>
    </citation>
    <scope>NUCLEOTIDE SEQUENCE [LARGE SCALE GENOMIC DNA]</scope>
    <source>
        <strain evidence="4 5">DAOM 194757</strain>
    </source>
</reference>